<keyword evidence="4" id="KW-0378">Hydrolase</keyword>
<dbReference type="InterPro" id="IPR022764">
    <property type="entry name" value="Peptidase_S54_rhomboid_dom"/>
</dbReference>
<dbReference type="Gene3D" id="1.20.1540.10">
    <property type="entry name" value="Rhomboid-like"/>
    <property type="match status" value="1"/>
</dbReference>
<keyword evidence="3 8" id="KW-0812">Transmembrane</keyword>
<feature type="transmembrane region" description="Helical" evidence="8">
    <location>
        <begin position="316"/>
        <end position="333"/>
    </location>
</feature>
<dbReference type="OrthoDB" id="10260614at2759"/>
<evidence type="ECO:0000256" key="3">
    <source>
        <dbReference type="ARBA" id="ARBA00022692"/>
    </source>
</evidence>
<dbReference type="STRING" id="205917.A0A4Y9ZBM1"/>
<keyword evidence="6 8" id="KW-0472">Membrane</keyword>
<evidence type="ECO:0000256" key="2">
    <source>
        <dbReference type="ARBA" id="ARBA00009045"/>
    </source>
</evidence>
<evidence type="ECO:0000256" key="4">
    <source>
        <dbReference type="ARBA" id="ARBA00022801"/>
    </source>
</evidence>
<keyword evidence="5 8" id="KW-1133">Transmembrane helix</keyword>
<feature type="compositionally biased region" description="Polar residues" evidence="7">
    <location>
        <begin position="1"/>
        <end position="27"/>
    </location>
</feature>
<comment type="similarity">
    <text evidence="2">Belongs to the peptidase S54 family.</text>
</comment>
<feature type="transmembrane region" description="Helical" evidence="8">
    <location>
        <begin position="253"/>
        <end position="272"/>
    </location>
</feature>
<proteinExistence type="inferred from homology"/>
<comment type="subcellular location">
    <subcellularLocation>
        <location evidence="1">Membrane</location>
        <topology evidence="1">Multi-pass membrane protein</topology>
    </subcellularLocation>
</comment>
<feature type="transmembrane region" description="Helical" evidence="8">
    <location>
        <begin position="284"/>
        <end position="304"/>
    </location>
</feature>
<evidence type="ECO:0000256" key="1">
    <source>
        <dbReference type="ARBA" id="ARBA00004141"/>
    </source>
</evidence>
<feature type="transmembrane region" description="Helical" evidence="8">
    <location>
        <begin position="191"/>
        <end position="213"/>
    </location>
</feature>
<dbReference type="Pfam" id="PF01694">
    <property type="entry name" value="Rhomboid"/>
    <property type="match status" value="1"/>
</dbReference>
<protein>
    <recommendedName>
        <fullName evidence="9">Peptidase S54 rhomboid domain-containing protein</fullName>
    </recommendedName>
</protein>
<evidence type="ECO:0000313" key="11">
    <source>
        <dbReference type="Proteomes" id="UP000298327"/>
    </source>
</evidence>
<evidence type="ECO:0000256" key="8">
    <source>
        <dbReference type="SAM" id="Phobius"/>
    </source>
</evidence>
<keyword evidence="11" id="KW-1185">Reference proteome</keyword>
<evidence type="ECO:0000313" key="10">
    <source>
        <dbReference type="EMBL" id="TFY72195.1"/>
    </source>
</evidence>
<dbReference type="AlphaFoldDB" id="A0A4Y9ZBM1"/>
<dbReference type="GO" id="GO:0004252">
    <property type="term" value="F:serine-type endopeptidase activity"/>
    <property type="evidence" value="ECO:0007669"/>
    <property type="project" value="InterPro"/>
</dbReference>
<evidence type="ECO:0000259" key="9">
    <source>
        <dbReference type="Pfam" id="PF01694"/>
    </source>
</evidence>
<accession>A0A4Y9ZBM1</accession>
<gene>
    <name evidence="10" type="ORF">EVG20_g817</name>
</gene>
<organism evidence="10 11">
    <name type="scientific">Dentipellis fragilis</name>
    <dbReference type="NCBI Taxonomy" id="205917"/>
    <lineage>
        <taxon>Eukaryota</taxon>
        <taxon>Fungi</taxon>
        <taxon>Dikarya</taxon>
        <taxon>Basidiomycota</taxon>
        <taxon>Agaricomycotina</taxon>
        <taxon>Agaricomycetes</taxon>
        <taxon>Russulales</taxon>
        <taxon>Hericiaceae</taxon>
        <taxon>Dentipellis</taxon>
    </lineage>
</organism>
<evidence type="ECO:0000256" key="5">
    <source>
        <dbReference type="ARBA" id="ARBA00022989"/>
    </source>
</evidence>
<reference evidence="10 11" key="1">
    <citation type="submission" date="2019-02" db="EMBL/GenBank/DDBJ databases">
        <title>Genome sequencing of the rare red list fungi Dentipellis fragilis.</title>
        <authorList>
            <person name="Buettner E."/>
            <person name="Kellner H."/>
        </authorList>
    </citation>
    <scope>NUCLEOTIDE SEQUENCE [LARGE SCALE GENOMIC DNA]</scope>
    <source>
        <strain evidence="10 11">DSM 105465</strain>
    </source>
</reference>
<feature type="transmembrane region" description="Helical" evidence="8">
    <location>
        <begin position="101"/>
        <end position="119"/>
    </location>
</feature>
<name>A0A4Y9ZBM1_9AGAM</name>
<feature type="region of interest" description="Disordered" evidence="7">
    <location>
        <begin position="1"/>
        <end position="36"/>
    </location>
</feature>
<dbReference type="Proteomes" id="UP000298327">
    <property type="component" value="Unassembled WGS sequence"/>
</dbReference>
<dbReference type="EMBL" id="SEOQ01000022">
    <property type="protein sequence ID" value="TFY72195.1"/>
    <property type="molecule type" value="Genomic_DNA"/>
</dbReference>
<sequence length="361" mass="40067">MPLQAGQTAQHATRSGFKQNRGWQSGQSDGGRGDAGAVVECADGGPAAARYVTTRMIWSLQKLHTITQPIRDALSSAPEVLQDVCAFMKHKYRELRLGSEGARAALLITGVNTAVWLAWKVPRLQPFMRVHFRHDPLSGKVYTTLTSIFSHETLLDLFASTLLLYTSSRAASVWMEQEQDQPGHLNEGRSIYHVLAFFISANLFSSLFFHLTATRILYPRMVKQLAQNMSKPGTSPLAGTGTPRVLQDSNPPFSGSIGAVFAGFTMMALMVPGAPIYPPSLPELSFPFAYCMGGVILFDCIGALRGWRPFDHYTHLGGTVFGVLYWMGGARLWEWTRRHVWGEKPGENERSAKRLFKAFRN</sequence>
<comment type="caution">
    <text evidence="10">The sequence shown here is derived from an EMBL/GenBank/DDBJ whole genome shotgun (WGS) entry which is preliminary data.</text>
</comment>
<evidence type="ECO:0000256" key="6">
    <source>
        <dbReference type="ARBA" id="ARBA00023136"/>
    </source>
</evidence>
<dbReference type="PANTHER" id="PTHR43731:SF14">
    <property type="entry name" value="PRESENILIN-ASSOCIATED RHOMBOID-LIKE PROTEIN, MITOCHONDRIAL"/>
    <property type="match status" value="1"/>
</dbReference>
<dbReference type="SUPFAM" id="SSF144091">
    <property type="entry name" value="Rhomboid-like"/>
    <property type="match status" value="1"/>
</dbReference>
<evidence type="ECO:0000256" key="7">
    <source>
        <dbReference type="SAM" id="MobiDB-lite"/>
    </source>
</evidence>
<dbReference type="InterPro" id="IPR050925">
    <property type="entry name" value="Rhomboid_protease_S54"/>
</dbReference>
<feature type="domain" description="Peptidase S54 rhomboid" evidence="9">
    <location>
        <begin position="139"/>
        <end position="326"/>
    </location>
</feature>
<dbReference type="PANTHER" id="PTHR43731">
    <property type="entry name" value="RHOMBOID PROTEASE"/>
    <property type="match status" value="1"/>
</dbReference>
<dbReference type="GO" id="GO:0016020">
    <property type="term" value="C:membrane"/>
    <property type="evidence" value="ECO:0007669"/>
    <property type="project" value="UniProtKB-SubCell"/>
</dbReference>
<dbReference type="InterPro" id="IPR035952">
    <property type="entry name" value="Rhomboid-like_sf"/>
</dbReference>
<dbReference type="GO" id="GO:0006465">
    <property type="term" value="P:signal peptide processing"/>
    <property type="evidence" value="ECO:0007669"/>
    <property type="project" value="TreeGrafter"/>
</dbReference>